<keyword evidence="1" id="KW-0812">Transmembrane</keyword>
<gene>
    <name evidence="2" type="ORF">EOE67_18370</name>
</gene>
<evidence type="ECO:0000256" key="1">
    <source>
        <dbReference type="SAM" id="Phobius"/>
    </source>
</evidence>
<organism evidence="2 3">
    <name type="scientific">Rheinheimera riviphila</name>
    <dbReference type="NCBI Taxonomy" id="1834037"/>
    <lineage>
        <taxon>Bacteria</taxon>
        <taxon>Pseudomonadati</taxon>
        <taxon>Pseudomonadota</taxon>
        <taxon>Gammaproteobacteria</taxon>
        <taxon>Chromatiales</taxon>
        <taxon>Chromatiaceae</taxon>
        <taxon>Rheinheimera</taxon>
    </lineage>
</organism>
<dbReference type="EC" id="3.4.23.-" evidence="2"/>
<dbReference type="InterPro" id="IPR034122">
    <property type="entry name" value="Retropepsin-like_bacterial"/>
</dbReference>
<keyword evidence="2" id="KW-0378">Hydrolase</keyword>
<keyword evidence="1" id="KW-1133">Transmembrane helix</keyword>
<dbReference type="InterPro" id="IPR011969">
    <property type="entry name" value="Clan_AA_Asp_peptidase_C"/>
</dbReference>
<evidence type="ECO:0000313" key="2">
    <source>
        <dbReference type="EMBL" id="RVU33120.1"/>
    </source>
</evidence>
<dbReference type="OrthoDB" id="185963at2"/>
<reference evidence="2 3" key="1">
    <citation type="submission" date="2019-01" db="EMBL/GenBank/DDBJ databases">
        <authorList>
            <person name="Chen W.-M."/>
        </authorList>
    </citation>
    <scope>NUCLEOTIDE SEQUENCE [LARGE SCALE GENOMIC DNA]</scope>
    <source>
        <strain evidence="2 3">KYPC3</strain>
    </source>
</reference>
<dbReference type="GO" id="GO:0004190">
    <property type="term" value="F:aspartic-type endopeptidase activity"/>
    <property type="evidence" value="ECO:0007669"/>
    <property type="project" value="InterPro"/>
</dbReference>
<dbReference type="CDD" id="cd05483">
    <property type="entry name" value="retropepsin_like_bacteria"/>
    <property type="match status" value="1"/>
</dbReference>
<feature type="transmembrane region" description="Helical" evidence="1">
    <location>
        <begin position="12"/>
        <end position="30"/>
    </location>
</feature>
<dbReference type="AlphaFoldDB" id="A0A437QF03"/>
<dbReference type="RefSeq" id="WP_127700786.1">
    <property type="nucleotide sequence ID" value="NZ_SACS01000027.1"/>
</dbReference>
<dbReference type="PROSITE" id="PS00141">
    <property type="entry name" value="ASP_PROTEASE"/>
    <property type="match status" value="1"/>
</dbReference>
<evidence type="ECO:0000313" key="3">
    <source>
        <dbReference type="Proteomes" id="UP000283077"/>
    </source>
</evidence>
<proteinExistence type="predicted"/>
<keyword evidence="1" id="KW-0472">Membrane</keyword>
<keyword evidence="2" id="KW-0645">Protease</keyword>
<keyword evidence="3" id="KW-1185">Reference proteome</keyword>
<dbReference type="InterPro" id="IPR021109">
    <property type="entry name" value="Peptidase_aspartic_dom_sf"/>
</dbReference>
<dbReference type="InterPro" id="IPR001969">
    <property type="entry name" value="Aspartic_peptidase_AS"/>
</dbReference>
<dbReference type="GO" id="GO:0006508">
    <property type="term" value="P:proteolysis"/>
    <property type="evidence" value="ECO:0007669"/>
    <property type="project" value="UniProtKB-KW"/>
</dbReference>
<dbReference type="Gene3D" id="2.40.70.10">
    <property type="entry name" value="Acid Proteases"/>
    <property type="match status" value="1"/>
</dbReference>
<name>A0A437QF03_9GAMM</name>
<dbReference type="Proteomes" id="UP000283077">
    <property type="component" value="Unassembled WGS sequence"/>
</dbReference>
<accession>A0A437QF03</accession>
<comment type="caution">
    <text evidence="2">The sequence shown here is derived from an EMBL/GenBank/DDBJ whole genome shotgun (WGS) entry which is preliminary data.</text>
</comment>
<dbReference type="EMBL" id="SACS01000027">
    <property type="protein sequence ID" value="RVU33120.1"/>
    <property type="molecule type" value="Genomic_DNA"/>
</dbReference>
<protein>
    <submittedName>
        <fullName evidence="2">TIGR02281 family clan AA aspartic protease</fullName>
        <ecNumber evidence="2">3.4.23.-</ecNumber>
    </submittedName>
</protein>
<dbReference type="NCBIfam" id="TIGR02281">
    <property type="entry name" value="clan_AA_DTGA"/>
    <property type="match status" value="1"/>
</dbReference>
<dbReference type="SUPFAM" id="SSF50630">
    <property type="entry name" value="Acid proteases"/>
    <property type="match status" value="1"/>
</dbReference>
<dbReference type="Pfam" id="PF13975">
    <property type="entry name" value="gag-asp_proteas"/>
    <property type="match status" value="1"/>
</dbReference>
<sequence>MQAPDPTTKLGKGFALIAWLMLLGVIYLFFDDYLAEQLNPNQQLTSAIGAGGERTVLLTANRQGHYVGTLKLNGQDVDFLLDTGATMVAVSSEVARRTGMQQGRAYQTATANGITTVYQSQIDQLQLGDIVLTNLSASIVPNLTGSEILLGMSALKHLEFAQQANQLQLIQRN</sequence>